<dbReference type="SUPFAM" id="SSF56925">
    <property type="entry name" value="OMPA-like"/>
    <property type="match status" value="1"/>
</dbReference>
<evidence type="ECO:0000256" key="2">
    <source>
        <dbReference type="SAM" id="SignalP"/>
    </source>
</evidence>
<dbReference type="InterPro" id="IPR011250">
    <property type="entry name" value="OMP/PagP_B-barrel"/>
</dbReference>
<evidence type="ECO:0000313" key="4">
    <source>
        <dbReference type="EMBL" id="AJP73206.1"/>
    </source>
</evidence>
<evidence type="ECO:0000313" key="5">
    <source>
        <dbReference type="Proteomes" id="UP000032300"/>
    </source>
</evidence>
<feature type="chain" id="PRO_5031504668" description="Outer membrane protein beta-barrel domain-containing protein" evidence="2">
    <location>
        <begin position="19"/>
        <end position="193"/>
    </location>
</feature>
<dbReference type="Gene3D" id="2.40.160.20">
    <property type="match status" value="1"/>
</dbReference>
<sequence length="193" mass="20448">MRILLTLAATAAGTPALAQDASEFQGPRAEATIGLDQLRFDLANVGSDGRAKQSDLGYGFAIGYDAAVTPKLLVGVEGGVNLSDLHAITGDATDGGELRQRRELTLAGRIGTPLTANTLLYGKVGYANLQVREDQTVASVTDSQKRDLDGVLVGAGLEVKMTPTAYWKSEYRYTNYADGYSSNKVLTGVGIRF</sequence>
<reference evidence="4 5" key="2">
    <citation type="submission" date="2015-02" db="EMBL/GenBank/DDBJ databases">
        <title>The complete genome of Sphingomonas hengshuiensis sp. WHSC-8 isolated from soil of Hengshui Lake.</title>
        <authorList>
            <person name="Wei S."/>
            <person name="Guo J."/>
            <person name="Su C."/>
            <person name="Wu R."/>
            <person name="Zhang Z."/>
            <person name="Liang K."/>
            <person name="Li H."/>
            <person name="Wang T."/>
            <person name="Liu H."/>
            <person name="Zhang C."/>
            <person name="Li Z."/>
            <person name="Wang Q."/>
            <person name="Meng J."/>
        </authorList>
    </citation>
    <scope>NUCLEOTIDE SEQUENCE [LARGE SCALE GENOMIC DNA]</scope>
    <source>
        <strain evidence="4 5">WHSC-8</strain>
    </source>
</reference>
<organism evidence="4 5">
    <name type="scientific">Sphingomonas hengshuiensis</name>
    <dbReference type="NCBI Taxonomy" id="1609977"/>
    <lineage>
        <taxon>Bacteria</taxon>
        <taxon>Pseudomonadati</taxon>
        <taxon>Pseudomonadota</taxon>
        <taxon>Alphaproteobacteria</taxon>
        <taxon>Sphingomonadales</taxon>
        <taxon>Sphingomonadaceae</taxon>
        <taxon>Sphingomonas</taxon>
    </lineage>
</organism>
<proteinExistence type="predicted"/>
<dbReference type="KEGG" id="sphi:TS85_17525"/>
<gene>
    <name evidence="4" type="ORF">TS85_17525</name>
</gene>
<feature type="domain" description="Outer membrane protein beta-barrel" evidence="3">
    <location>
        <begin position="7"/>
        <end position="193"/>
    </location>
</feature>
<reference evidence="4 5" key="1">
    <citation type="journal article" date="2015" name="Int. J. Syst. Evol. Microbiol.">
        <title>Sphingomonas hengshuiensis sp. nov., isolated from lake wetland.</title>
        <authorList>
            <person name="Wei S."/>
            <person name="Wang T."/>
            <person name="Liu H."/>
            <person name="Zhang C."/>
            <person name="Guo J."/>
            <person name="Wang Q."/>
            <person name="Liang K."/>
            <person name="Zhang Z."/>
        </authorList>
    </citation>
    <scope>NUCLEOTIDE SEQUENCE [LARGE SCALE GENOMIC DNA]</scope>
    <source>
        <strain evidence="4 5">WHSC-8</strain>
    </source>
</reference>
<name>A0A7U4JAF4_9SPHN</name>
<dbReference type="AlphaFoldDB" id="A0A7U4JAF4"/>
<protein>
    <recommendedName>
        <fullName evidence="3">Outer membrane protein beta-barrel domain-containing protein</fullName>
    </recommendedName>
</protein>
<dbReference type="Proteomes" id="UP000032300">
    <property type="component" value="Chromosome"/>
</dbReference>
<evidence type="ECO:0000256" key="1">
    <source>
        <dbReference type="ARBA" id="ARBA00022729"/>
    </source>
</evidence>
<dbReference type="Pfam" id="PF13505">
    <property type="entry name" value="OMP_b-brl"/>
    <property type="match status" value="1"/>
</dbReference>
<dbReference type="EMBL" id="CP010836">
    <property type="protein sequence ID" value="AJP73206.1"/>
    <property type="molecule type" value="Genomic_DNA"/>
</dbReference>
<keyword evidence="5" id="KW-1185">Reference proteome</keyword>
<evidence type="ECO:0000259" key="3">
    <source>
        <dbReference type="Pfam" id="PF13505"/>
    </source>
</evidence>
<dbReference type="InterPro" id="IPR027385">
    <property type="entry name" value="Beta-barrel_OMP"/>
</dbReference>
<keyword evidence="1 2" id="KW-0732">Signal</keyword>
<feature type="signal peptide" evidence="2">
    <location>
        <begin position="1"/>
        <end position="18"/>
    </location>
</feature>
<accession>A0A7U4JAF4</accession>